<dbReference type="PANTHER" id="PTHR37164">
    <property type="entry name" value="BACTERIOHEMERYTHRIN"/>
    <property type="match status" value="1"/>
</dbReference>
<dbReference type="InterPro" id="IPR012312">
    <property type="entry name" value="Hemerythrin-like"/>
</dbReference>
<proteinExistence type="inferred from homology"/>
<evidence type="ECO:0000313" key="7">
    <source>
        <dbReference type="Proteomes" id="UP000231658"/>
    </source>
</evidence>
<dbReference type="SUPFAM" id="SSF47188">
    <property type="entry name" value="Hemerythrin-like"/>
    <property type="match status" value="1"/>
</dbReference>
<keyword evidence="2" id="KW-0561">Oxygen transport</keyword>
<evidence type="ECO:0000256" key="2">
    <source>
        <dbReference type="ARBA" id="ARBA00022621"/>
    </source>
</evidence>
<keyword evidence="3" id="KW-0479">Metal-binding</keyword>
<dbReference type="EMBL" id="FLYE01000001">
    <property type="protein sequence ID" value="SCA55333.1"/>
    <property type="molecule type" value="Genomic_DNA"/>
</dbReference>
<dbReference type="GO" id="GO:0005344">
    <property type="term" value="F:oxygen carrier activity"/>
    <property type="evidence" value="ECO:0007669"/>
    <property type="project" value="UniProtKB-KW"/>
</dbReference>
<keyword evidence="4" id="KW-0408">Iron</keyword>
<protein>
    <recommendedName>
        <fullName evidence="5">Hemerythrin-like domain-containing protein</fullName>
    </recommendedName>
</protein>
<dbReference type="STRING" id="1867952.MTBPR1_10580"/>
<comment type="similarity">
    <text evidence="1">Belongs to the hemerythrin family.</text>
</comment>
<dbReference type="AlphaFoldDB" id="A0A1C3RDG0"/>
<dbReference type="NCBIfam" id="NF033749">
    <property type="entry name" value="bact_hemeryth"/>
    <property type="match status" value="1"/>
</dbReference>
<dbReference type="RefSeq" id="WP_069186016.1">
    <property type="nucleotide sequence ID" value="NZ_FLYE01000001.1"/>
</dbReference>
<dbReference type="InterPro" id="IPR050669">
    <property type="entry name" value="Hemerythrin"/>
</dbReference>
<gene>
    <name evidence="6" type="ORF">MTBPR1_10580</name>
</gene>
<accession>A0A1C3RDG0</accession>
<dbReference type="Proteomes" id="UP000231658">
    <property type="component" value="Unassembled WGS sequence"/>
</dbReference>
<feature type="domain" description="Hemerythrin-like" evidence="5">
    <location>
        <begin position="14"/>
        <end position="129"/>
    </location>
</feature>
<keyword evidence="7" id="KW-1185">Reference proteome</keyword>
<name>A0A1C3RDG0_9PROT</name>
<dbReference type="GO" id="GO:0046872">
    <property type="term" value="F:metal ion binding"/>
    <property type="evidence" value="ECO:0007669"/>
    <property type="project" value="UniProtKB-KW"/>
</dbReference>
<evidence type="ECO:0000256" key="3">
    <source>
        <dbReference type="ARBA" id="ARBA00022723"/>
    </source>
</evidence>
<sequence length="213" mass="24405">MAQDFDFTPYKIGIPLVDADHLSLFNEVFKLRTAIDENQPAENMTESIHFLYQYVSSHFAREEQLMKEKGYPKFAEHKAIHHHLKKVVYAVRKIFEEDPDKIDREKLNDFLQNWLIDHIMNVDKHIEPYVNGPYGQGIMAQQETLDESINDDVELVEVRVMVPKSQAEVIKRCAYILQNSTPEANDLEELAISAAGMTKEEAEELAASVLVGG</sequence>
<dbReference type="CDD" id="cd12107">
    <property type="entry name" value="Hemerythrin"/>
    <property type="match status" value="1"/>
</dbReference>
<dbReference type="InterPro" id="IPR012827">
    <property type="entry name" value="Hemerythrin_metal-bd"/>
</dbReference>
<dbReference type="Gene3D" id="1.20.120.50">
    <property type="entry name" value="Hemerythrin-like"/>
    <property type="match status" value="1"/>
</dbReference>
<dbReference type="InterPro" id="IPR016131">
    <property type="entry name" value="Haemerythrin_Fe_BS"/>
</dbReference>
<organism evidence="6 7">
    <name type="scientific">Candidatus Terasakiella magnetica</name>
    <dbReference type="NCBI Taxonomy" id="1867952"/>
    <lineage>
        <taxon>Bacteria</taxon>
        <taxon>Pseudomonadati</taxon>
        <taxon>Pseudomonadota</taxon>
        <taxon>Alphaproteobacteria</taxon>
        <taxon>Rhodospirillales</taxon>
        <taxon>Terasakiellaceae</taxon>
        <taxon>Terasakiella</taxon>
    </lineage>
</organism>
<dbReference type="PROSITE" id="PS00550">
    <property type="entry name" value="HEMERYTHRINS"/>
    <property type="match status" value="1"/>
</dbReference>
<dbReference type="InterPro" id="IPR035938">
    <property type="entry name" value="Hemerythrin-like_sf"/>
</dbReference>
<dbReference type="PANTHER" id="PTHR37164:SF1">
    <property type="entry name" value="BACTERIOHEMERYTHRIN"/>
    <property type="match status" value="1"/>
</dbReference>
<dbReference type="NCBIfam" id="TIGR02481">
    <property type="entry name" value="hemeryth_dom"/>
    <property type="match status" value="1"/>
</dbReference>
<evidence type="ECO:0000256" key="1">
    <source>
        <dbReference type="ARBA" id="ARBA00010587"/>
    </source>
</evidence>
<keyword evidence="2" id="KW-0813">Transport</keyword>
<dbReference type="OrthoDB" id="7305302at2"/>
<evidence type="ECO:0000259" key="5">
    <source>
        <dbReference type="Pfam" id="PF01814"/>
    </source>
</evidence>
<evidence type="ECO:0000313" key="6">
    <source>
        <dbReference type="EMBL" id="SCA55333.1"/>
    </source>
</evidence>
<reference evidence="6 7" key="1">
    <citation type="submission" date="2016-07" db="EMBL/GenBank/DDBJ databases">
        <authorList>
            <person name="Lefevre C.T."/>
        </authorList>
    </citation>
    <scope>NUCLEOTIDE SEQUENCE [LARGE SCALE GENOMIC DNA]</scope>
    <source>
        <strain evidence="6">PR1</strain>
    </source>
</reference>
<evidence type="ECO:0000256" key="4">
    <source>
        <dbReference type="ARBA" id="ARBA00023004"/>
    </source>
</evidence>
<dbReference type="Pfam" id="PF01814">
    <property type="entry name" value="Hemerythrin"/>
    <property type="match status" value="1"/>
</dbReference>